<evidence type="ECO:0000313" key="2">
    <source>
        <dbReference type="Proteomes" id="UP000694382"/>
    </source>
</evidence>
<proteinExistence type="predicted"/>
<dbReference type="AlphaFoldDB" id="A0A8C3NK42"/>
<organism evidence="1 2">
    <name type="scientific">Geospiza parvula</name>
    <name type="common">Small tree-finch</name>
    <name type="synonym">Camarhynchus parvulus</name>
    <dbReference type="NCBI Taxonomy" id="87175"/>
    <lineage>
        <taxon>Eukaryota</taxon>
        <taxon>Metazoa</taxon>
        <taxon>Chordata</taxon>
        <taxon>Craniata</taxon>
        <taxon>Vertebrata</taxon>
        <taxon>Euteleostomi</taxon>
        <taxon>Archelosauria</taxon>
        <taxon>Archosauria</taxon>
        <taxon>Dinosauria</taxon>
        <taxon>Saurischia</taxon>
        <taxon>Theropoda</taxon>
        <taxon>Coelurosauria</taxon>
        <taxon>Aves</taxon>
        <taxon>Neognathae</taxon>
        <taxon>Neoaves</taxon>
        <taxon>Telluraves</taxon>
        <taxon>Australaves</taxon>
        <taxon>Passeriformes</taxon>
        <taxon>Thraupidae</taxon>
        <taxon>Camarhynchus</taxon>
    </lineage>
</organism>
<name>A0A8C3NK42_GEOPR</name>
<reference evidence="1" key="2">
    <citation type="submission" date="2025-08" db="UniProtKB">
        <authorList>
            <consortium name="Ensembl"/>
        </authorList>
    </citation>
    <scope>IDENTIFICATION</scope>
</reference>
<sequence length="112" mass="12284">MSRGSVLGHCGNPECFPQHPVLIPRACGVAVWVLTMCRSCLAGAPAPWGTHWLGRMVLLHSSGKAGPFFHRITEKTELEGTHKDHQVPPLALHRHPNNPTLCIPESLVQMLL</sequence>
<reference evidence="1" key="3">
    <citation type="submission" date="2025-09" db="UniProtKB">
        <authorList>
            <consortium name="Ensembl"/>
        </authorList>
    </citation>
    <scope>IDENTIFICATION</scope>
</reference>
<keyword evidence="2" id="KW-1185">Reference proteome</keyword>
<protein>
    <submittedName>
        <fullName evidence="1">Uncharacterized protein</fullName>
    </submittedName>
</protein>
<dbReference type="Ensembl" id="ENSCPVT00000023166.2">
    <property type="protein sequence ID" value="ENSCPVP00000022186.1"/>
    <property type="gene ID" value="ENSCPVG00000015910.2"/>
</dbReference>
<accession>A0A8C3NK42</accession>
<evidence type="ECO:0000313" key="1">
    <source>
        <dbReference type="Ensembl" id="ENSCPVP00000022186.1"/>
    </source>
</evidence>
<dbReference type="Proteomes" id="UP000694382">
    <property type="component" value="Chromosome 17"/>
</dbReference>
<reference evidence="1" key="1">
    <citation type="submission" date="2020-02" db="EMBL/GenBank/DDBJ databases">
        <authorList>
            <person name="Enbody D E."/>
            <person name="Pettersson E M."/>
        </authorList>
    </citation>
    <scope>NUCLEOTIDE SEQUENCE [LARGE SCALE GENOMIC DNA]</scope>
</reference>